<proteinExistence type="predicted"/>
<dbReference type="Proteomes" id="UP000054279">
    <property type="component" value="Unassembled WGS sequence"/>
</dbReference>
<organism evidence="1 2">
    <name type="scientific">Sphaerobolus stellatus (strain SS14)</name>
    <dbReference type="NCBI Taxonomy" id="990650"/>
    <lineage>
        <taxon>Eukaryota</taxon>
        <taxon>Fungi</taxon>
        <taxon>Dikarya</taxon>
        <taxon>Basidiomycota</taxon>
        <taxon>Agaricomycotina</taxon>
        <taxon>Agaricomycetes</taxon>
        <taxon>Phallomycetidae</taxon>
        <taxon>Geastrales</taxon>
        <taxon>Sphaerobolaceae</taxon>
        <taxon>Sphaerobolus</taxon>
    </lineage>
</organism>
<accession>A0A0C9VEL7</accession>
<name>A0A0C9VEL7_SPHS4</name>
<reference evidence="1 2" key="1">
    <citation type="submission" date="2014-06" db="EMBL/GenBank/DDBJ databases">
        <title>Evolutionary Origins and Diversification of the Mycorrhizal Mutualists.</title>
        <authorList>
            <consortium name="DOE Joint Genome Institute"/>
            <consortium name="Mycorrhizal Genomics Consortium"/>
            <person name="Kohler A."/>
            <person name="Kuo A."/>
            <person name="Nagy L.G."/>
            <person name="Floudas D."/>
            <person name="Copeland A."/>
            <person name="Barry K.W."/>
            <person name="Cichocki N."/>
            <person name="Veneault-Fourrey C."/>
            <person name="LaButti K."/>
            <person name="Lindquist E.A."/>
            <person name="Lipzen A."/>
            <person name="Lundell T."/>
            <person name="Morin E."/>
            <person name="Murat C."/>
            <person name="Riley R."/>
            <person name="Ohm R."/>
            <person name="Sun H."/>
            <person name="Tunlid A."/>
            <person name="Henrissat B."/>
            <person name="Grigoriev I.V."/>
            <person name="Hibbett D.S."/>
            <person name="Martin F."/>
        </authorList>
    </citation>
    <scope>NUCLEOTIDE SEQUENCE [LARGE SCALE GENOMIC DNA]</scope>
    <source>
        <strain evidence="1 2">SS14</strain>
    </source>
</reference>
<dbReference type="HOGENOM" id="CLU_1636495_0_0_1"/>
<evidence type="ECO:0000313" key="1">
    <source>
        <dbReference type="EMBL" id="KIJ45429.1"/>
    </source>
</evidence>
<dbReference type="EMBL" id="KN837112">
    <property type="protein sequence ID" value="KIJ45429.1"/>
    <property type="molecule type" value="Genomic_DNA"/>
</dbReference>
<dbReference type="AlphaFoldDB" id="A0A0C9VEL7"/>
<dbReference type="OrthoDB" id="10036721at2759"/>
<keyword evidence="2" id="KW-1185">Reference proteome</keyword>
<sequence>MECIPLPPLHRIAPLRRSRQQRLCHFRQSQSYDDALKLPTPLPTGPWTMPTGKLRGGFRYLVIVATGSEAISIRKKMRGGKQKKRRFVDRRNCVKLRLEVKITLDFGKELGGFVTFSLSPSSPNISLSLAFTGPISDDSAITMQNQSHDGALRLHTPLPTAQ</sequence>
<evidence type="ECO:0000313" key="2">
    <source>
        <dbReference type="Proteomes" id="UP000054279"/>
    </source>
</evidence>
<protein>
    <submittedName>
        <fullName evidence="1">Uncharacterized protein</fullName>
    </submittedName>
</protein>
<gene>
    <name evidence="1" type="ORF">M422DRAFT_251204</name>
</gene>